<feature type="chain" id="PRO_5042138395" evidence="1">
    <location>
        <begin position="26"/>
        <end position="81"/>
    </location>
</feature>
<sequence>MANPSLSKSLYAVLFIVFLLSGVEAKECNEGLPWVTTECEGEEPGGQCWNECQNRHGLSVKASRRDSVALPTQICWCSWPC</sequence>
<protein>
    <submittedName>
        <fullName evidence="2">Uncharacterized protein</fullName>
    </submittedName>
</protein>
<proteinExistence type="predicted"/>
<dbReference type="Proteomes" id="UP001291623">
    <property type="component" value="Unassembled WGS sequence"/>
</dbReference>
<reference evidence="2" key="1">
    <citation type="submission" date="2023-12" db="EMBL/GenBank/DDBJ databases">
        <title>Genome assembly of Anisodus tanguticus.</title>
        <authorList>
            <person name="Wang Y.-J."/>
        </authorList>
    </citation>
    <scope>NUCLEOTIDE SEQUENCE</scope>
    <source>
        <strain evidence="2">KB-2021</strain>
        <tissue evidence="2">Leaf</tissue>
    </source>
</reference>
<accession>A0AAE1VF60</accession>
<feature type="signal peptide" evidence="1">
    <location>
        <begin position="1"/>
        <end position="25"/>
    </location>
</feature>
<organism evidence="2 3">
    <name type="scientific">Anisodus tanguticus</name>
    <dbReference type="NCBI Taxonomy" id="243964"/>
    <lineage>
        <taxon>Eukaryota</taxon>
        <taxon>Viridiplantae</taxon>
        <taxon>Streptophyta</taxon>
        <taxon>Embryophyta</taxon>
        <taxon>Tracheophyta</taxon>
        <taxon>Spermatophyta</taxon>
        <taxon>Magnoliopsida</taxon>
        <taxon>eudicotyledons</taxon>
        <taxon>Gunneridae</taxon>
        <taxon>Pentapetalae</taxon>
        <taxon>asterids</taxon>
        <taxon>lamiids</taxon>
        <taxon>Solanales</taxon>
        <taxon>Solanaceae</taxon>
        <taxon>Solanoideae</taxon>
        <taxon>Hyoscyameae</taxon>
        <taxon>Anisodus</taxon>
    </lineage>
</organism>
<keyword evidence="1" id="KW-0732">Signal</keyword>
<dbReference type="AlphaFoldDB" id="A0AAE1VF60"/>
<dbReference type="EMBL" id="JAVYJV010000007">
    <property type="protein sequence ID" value="KAK4366697.1"/>
    <property type="molecule type" value="Genomic_DNA"/>
</dbReference>
<evidence type="ECO:0000313" key="3">
    <source>
        <dbReference type="Proteomes" id="UP001291623"/>
    </source>
</evidence>
<name>A0AAE1VF60_9SOLA</name>
<gene>
    <name evidence="2" type="ORF">RND71_014577</name>
</gene>
<keyword evidence="3" id="KW-1185">Reference proteome</keyword>
<evidence type="ECO:0000313" key="2">
    <source>
        <dbReference type="EMBL" id="KAK4366697.1"/>
    </source>
</evidence>
<evidence type="ECO:0000256" key="1">
    <source>
        <dbReference type="SAM" id="SignalP"/>
    </source>
</evidence>
<comment type="caution">
    <text evidence="2">The sequence shown here is derived from an EMBL/GenBank/DDBJ whole genome shotgun (WGS) entry which is preliminary data.</text>
</comment>